<gene>
    <name evidence="2" type="ORF">KN815_30980</name>
</gene>
<dbReference type="PROSITE" id="PS51352">
    <property type="entry name" value="THIOREDOXIN_2"/>
    <property type="match status" value="1"/>
</dbReference>
<protein>
    <recommendedName>
        <fullName evidence="1">Thioredoxin domain-containing protein</fullName>
    </recommendedName>
</protein>
<dbReference type="Proteomes" id="UP000720508">
    <property type="component" value="Unassembled WGS sequence"/>
</dbReference>
<sequence>MPIVIAALVLVGLLCLLDLVLTVGVIKRLREHTELLATRGGGRLSLGTGDEVGEFSGATVDGERVHDGMIHSETVVAFFSPTCGPCKEKLPKFAEYARSVPRGREQVLAAVIADSPEEAEAAAPMLTALRPVARVLTGPDADAVAGACKVQGFPVVLKVNRSTDGRLLVMADQVDVDRPAVAAR</sequence>
<evidence type="ECO:0000313" key="2">
    <source>
        <dbReference type="EMBL" id="MBU3868313.1"/>
    </source>
</evidence>
<evidence type="ECO:0000313" key="3">
    <source>
        <dbReference type="Proteomes" id="UP000720508"/>
    </source>
</evidence>
<comment type="caution">
    <text evidence="2">The sequence shown here is derived from an EMBL/GenBank/DDBJ whole genome shotgun (WGS) entry which is preliminary data.</text>
</comment>
<feature type="domain" description="Thioredoxin" evidence="1">
    <location>
        <begin position="46"/>
        <end position="184"/>
    </location>
</feature>
<dbReference type="RefSeq" id="WP_216345180.1">
    <property type="nucleotide sequence ID" value="NZ_JAHLEM010000411.1"/>
</dbReference>
<dbReference type="EMBL" id="JAHLEM010000411">
    <property type="protein sequence ID" value="MBU3868313.1"/>
    <property type="molecule type" value="Genomic_DNA"/>
</dbReference>
<keyword evidence="3" id="KW-1185">Reference proteome</keyword>
<proteinExistence type="predicted"/>
<dbReference type="InterPro" id="IPR017937">
    <property type="entry name" value="Thioredoxin_CS"/>
</dbReference>
<dbReference type="InterPro" id="IPR013766">
    <property type="entry name" value="Thioredoxin_domain"/>
</dbReference>
<reference evidence="2 3" key="1">
    <citation type="submission" date="2021-06" db="EMBL/GenBank/DDBJ databases">
        <authorList>
            <person name="Pan X."/>
        </authorList>
    </citation>
    <scope>NUCLEOTIDE SEQUENCE [LARGE SCALE GENOMIC DNA]</scope>
    <source>
        <strain evidence="2 3">4503</strain>
    </source>
</reference>
<accession>A0ABS6CN06</accession>
<dbReference type="PROSITE" id="PS00194">
    <property type="entry name" value="THIOREDOXIN_1"/>
    <property type="match status" value="1"/>
</dbReference>
<organism evidence="2 3">
    <name type="scientific">Streptomyces niphimycinicus</name>
    <dbReference type="NCBI Taxonomy" id="2842201"/>
    <lineage>
        <taxon>Bacteria</taxon>
        <taxon>Bacillati</taxon>
        <taxon>Actinomycetota</taxon>
        <taxon>Actinomycetes</taxon>
        <taxon>Kitasatosporales</taxon>
        <taxon>Streptomycetaceae</taxon>
        <taxon>Streptomyces</taxon>
    </lineage>
</organism>
<evidence type="ECO:0000259" key="1">
    <source>
        <dbReference type="PROSITE" id="PS51352"/>
    </source>
</evidence>
<name>A0ABS6CN06_9ACTN</name>